<comment type="caution">
    <text evidence="1">The sequence shown here is derived from an EMBL/GenBank/DDBJ whole genome shotgun (WGS) entry which is preliminary data.</text>
</comment>
<organism evidence="1 2">
    <name type="scientific">Planktothrix paucivesiculata PCC 9631</name>
    <dbReference type="NCBI Taxonomy" id="671071"/>
    <lineage>
        <taxon>Bacteria</taxon>
        <taxon>Bacillati</taxon>
        <taxon>Cyanobacteriota</taxon>
        <taxon>Cyanophyceae</taxon>
        <taxon>Oscillatoriophycideae</taxon>
        <taxon>Oscillatoriales</taxon>
        <taxon>Microcoleaceae</taxon>
        <taxon>Planktothrix</taxon>
    </lineage>
</organism>
<sequence length="105" mass="12301">MNFTSQFFMETESLRSQLTENLDEAEWDWLTPHLEREIVIIVESQLDLLTVGEAIAQDNSVSVQHWISEALIHKPSPEQILEWNDQPKKRFQALIVQPFVLIQEL</sequence>
<dbReference type="AlphaFoldDB" id="A0A7Z9BNA1"/>
<dbReference type="Proteomes" id="UP000182190">
    <property type="component" value="Unassembled WGS sequence"/>
</dbReference>
<evidence type="ECO:0000313" key="2">
    <source>
        <dbReference type="Proteomes" id="UP000182190"/>
    </source>
</evidence>
<dbReference type="Pfam" id="PF10052">
    <property type="entry name" value="DUF2288"/>
    <property type="match status" value="1"/>
</dbReference>
<evidence type="ECO:0000313" key="1">
    <source>
        <dbReference type="EMBL" id="VXD16554.1"/>
    </source>
</evidence>
<dbReference type="EMBL" id="CZCS02000157">
    <property type="protein sequence ID" value="VXD16554.1"/>
    <property type="molecule type" value="Genomic_DNA"/>
</dbReference>
<proteinExistence type="predicted"/>
<dbReference type="RefSeq" id="WP_231516616.1">
    <property type="nucleotide sequence ID" value="NZ_LR734991.1"/>
</dbReference>
<dbReference type="InterPro" id="IPR018741">
    <property type="entry name" value="DUF2288"/>
</dbReference>
<keyword evidence="2" id="KW-1185">Reference proteome</keyword>
<accession>A0A7Z9BNA1</accession>
<name>A0A7Z9BNA1_9CYAN</name>
<protein>
    <recommendedName>
        <fullName evidence="3">DUF2288 domain-containing protein</fullName>
    </recommendedName>
</protein>
<evidence type="ECO:0008006" key="3">
    <source>
        <dbReference type="Google" id="ProtNLM"/>
    </source>
</evidence>
<gene>
    <name evidence="1" type="ORF">PL9631_240023</name>
</gene>
<reference evidence="1" key="1">
    <citation type="submission" date="2019-10" db="EMBL/GenBank/DDBJ databases">
        <authorList>
            <consortium name="Genoscope - CEA"/>
            <person name="William W."/>
        </authorList>
    </citation>
    <scope>NUCLEOTIDE SEQUENCE [LARGE SCALE GENOMIC DNA]</scope>
    <source>
        <strain evidence="1">BBR_PRJEB10994</strain>
    </source>
</reference>